<sequence length="376" mass="43509">MNYCTLYSPEFLSRPTAGRFISGNLEFIPGISTVVDHCNGLLLIAETKADYVANPATRRWARPPPCPMMPRRTEDAIKCLVYDPTMSPHYEVFLIPSLPDRNPNPDMARSKWPPSSYALQERSFLLEGEHPEEVRYGWRVINKIHWRGALYVRCRIGLVLRISMSNAKCRWVPRPPGVEVGQYGSLGTSEKGVCCAFQHDWQVLRIFHLDESSGQVGWELKHTVDFTSFARKLHERDYSEQLSNIKGPWILQDINYYKYPYGNDKHKEAVEDDFEWNSDDDDVLNAENMVEGSYKGYTSFLGFHPYKEIVFLNAALSRAVAYHWNASKFQDLGNIYPKDYLESALHCAQIETSFIYTPCWMEDFPENNLEYARIED</sequence>
<evidence type="ECO:0000313" key="1">
    <source>
        <dbReference type="EMBL" id="PUZ40992.1"/>
    </source>
</evidence>
<evidence type="ECO:0000313" key="2">
    <source>
        <dbReference type="Proteomes" id="UP000244336"/>
    </source>
</evidence>
<name>A0A2T7CCD4_9POAL</name>
<dbReference type="EMBL" id="CM009757">
    <property type="protein sequence ID" value="PUZ40992.1"/>
    <property type="molecule type" value="Genomic_DNA"/>
</dbReference>
<dbReference type="STRING" id="1504633.A0A2T7CCD4"/>
<keyword evidence="2" id="KW-1185">Reference proteome</keyword>
<gene>
    <name evidence="1" type="ORF">GQ55_9G467400</name>
</gene>
<evidence type="ECO:0008006" key="3">
    <source>
        <dbReference type="Google" id="ProtNLM"/>
    </source>
</evidence>
<dbReference type="PANTHER" id="PTHR34591">
    <property type="entry name" value="OS03G0653100 PROTEIN-RELATED"/>
    <property type="match status" value="1"/>
</dbReference>
<dbReference type="OrthoDB" id="668684at2759"/>
<accession>A0A2T7CCD4</accession>
<protein>
    <recommendedName>
        <fullName evidence="3">F-box associated domain-containing protein</fullName>
    </recommendedName>
</protein>
<proteinExistence type="predicted"/>
<organism evidence="1 2">
    <name type="scientific">Panicum hallii var. hallii</name>
    <dbReference type="NCBI Taxonomy" id="1504633"/>
    <lineage>
        <taxon>Eukaryota</taxon>
        <taxon>Viridiplantae</taxon>
        <taxon>Streptophyta</taxon>
        <taxon>Embryophyta</taxon>
        <taxon>Tracheophyta</taxon>
        <taxon>Spermatophyta</taxon>
        <taxon>Magnoliopsida</taxon>
        <taxon>Liliopsida</taxon>
        <taxon>Poales</taxon>
        <taxon>Poaceae</taxon>
        <taxon>PACMAD clade</taxon>
        <taxon>Panicoideae</taxon>
        <taxon>Panicodae</taxon>
        <taxon>Paniceae</taxon>
        <taxon>Panicinae</taxon>
        <taxon>Panicum</taxon>
        <taxon>Panicum sect. Panicum</taxon>
    </lineage>
</organism>
<reference evidence="1 2" key="1">
    <citation type="submission" date="2018-04" db="EMBL/GenBank/DDBJ databases">
        <title>WGS assembly of Panicum hallii var. hallii HAL2.</title>
        <authorList>
            <person name="Lovell J."/>
            <person name="Jenkins J."/>
            <person name="Lowry D."/>
            <person name="Mamidi S."/>
            <person name="Sreedasyam A."/>
            <person name="Weng X."/>
            <person name="Barry K."/>
            <person name="Bonette J."/>
            <person name="Campitelli B."/>
            <person name="Daum C."/>
            <person name="Gordon S."/>
            <person name="Gould B."/>
            <person name="Lipzen A."/>
            <person name="MacQueen A."/>
            <person name="Palacio-Mejia J."/>
            <person name="Plott C."/>
            <person name="Shakirov E."/>
            <person name="Shu S."/>
            <person name="Yoshinaga Y."/>
            <person name="Zane M."/>
            <person name="Rokhsar D."/>
            <person name="Grimwood J."/>
            <person name="Schmutz J."/>
            <person name="Juenger T."/>
        </authorList>
    </citation>
    <scope>NUCLEOTIDE SEQUENCE [LARGE SCALE GENOMIC DNA]</scope>
    <source>
        <strain evidence="2">cv. HAL2</strain>
    </source>
</reference>
<dbReference type="Proteomes" id="UP000244336">
    <property type="component" value="Chromosome 9"/>
</dbReference>
<dbReference type="PANTHER" id="PTHR34591:SF56">
    <property type="entry name" value="F-BOX DOMAIN-CONTAINING PROTEIN"/>
    <property type="match status" value="1"/>
</dbReference>
<dbReference type="Gramene" id="PUZ40992">
    <property type="protein sequence ID" value="PUZ40992"/>
    <property type="gene ID" value="GQ55_9G467400"/>
</dbReference>
<dbReference type="AlphaFoldDB" id="A0A2T7CCD4"/>